<evidence type="ECO:0000313" key="13">
    <source>
        <dbReference type="EMBL" id="SMC89537.1"/>
    </source>
</evidence>
<dbReference type="InterPro" id="IPR011527">
    <property type="entry name" value="ABC1_TM_dom"/>
</dbReference>
<evidence type="ECO:0000256" key="5">
    <source>
        <dbReference type="ARBA" id="ARBA00022741"/>
    </source>
</evidence>
<dbReference type="InterPro" id="IPR036640">
    <property type="entry name" value="ABC1_TM_sf"/>
</dbReference>
<dbReference type="InterPro" id="IPR039421">
    <property type="entry name" value="Type_1_exporter"/>
</dbReference>
<name>A0A1W2CWB8_9FIRM</name>
<feature type="domain" description="ABC transporter" evidence="11">
    <location>
        <begin position="745"/>
        <end position="977"/>
    </location>
</feature>
<evidence type="ECO:0000256" key="2">
    <source>
        <dbReference type="ARBA" id="ARBA00022448"/>
    </source>
</evidence>
<evidence type="ECO:0000256" key="4">
    <source>
        <dbReference type="ARBA" id="ARBA00022692"/>
    </source>
</evidence>
<comment type="subcellular location">
    <subcellularLocation>
        <location evidence="1">Cell membrane</location>
        <topology evidence="1">Multi-pass membrane protein</topology>
    </subcellularLocation>
</comment>
<feature type="domain" description="ABC transmembrane type-1" evidence="12">
    <location>
        <begin position="426"/>
        <end position="713"/>
    </location>
</feature>
<evidence type="ECO:0000256" key="10">
    <source>
        <dbReference type="SAM" id="Phobius"/>
    </source>
</evidence>
<reference evidence="13 14" key="1">
    <citation type="submission" date="2017-04" db="EMBL/GenBank/DDBJ databases">
        <authorList>
            <person name="Afonso C.L."/>
            <person name="Miller P.J."/>
            <person name="Scott M.A."/>
            <person name="Spackman E."/>
            <person name="Goraichik I."/>
            <person name="Dimitrov K.M."/>
            <person name="Suarez D.L."/>
            <person name="Swayne D.E."/>
        </authorList>
    </citation>
    <scope>NUCLEOTIDE SEQUENCE [LARGE SCALE GENOMIC DNA]</scope>
    <source>
        <strain evidence="13 14">DSM 5090</strain>
    </source>
</reference>
<dbReference type="SUPFAM" id="SSF90123">
    <property type="entry name" value="ABC transporter transmembrane region"/>
    <property type="match status" value="1"/>
</dbReference>
<dbReference type="InterPro" id="IPR022515">
    <property type="entry name" value="NHPM_micro_ABC2"/>
</dbReference>
<proteinExistence type="predicted"/>
<dbReference type="Proteomes" id="UP000192738">
    <property type="component" value="Unassembled WGS sequence"/>
</dbReference>
<dbReference type="Pfam" id="PF00664">
    <property type="entry name" value="ABC_membrane"/>
    <property type="match status" value="1"/>
</dbReference>
<dbReference type="RefSeq" id="WP_176215527.1">
    <property type="nucleotide sequence ID" value="NZ_CP155572.1"/>
</dbReference>
<dbReference type="GO" id="GO:0008234">
    <property type="term" value="F:cysteine-type peptidase activity"/>
    <property type="evidence" value="ECO:0007669"/>
    <property type="project" value="UniProtKB-KW"/>
</dbReference>
<keyword evidence="4 10" id="KW-0812">Transmembrane</keyword>
<keyword evidence="7" id="KW-0067">ATP-binding</keyword>
<organism evidence="13 14">
    <name type="scientific">Sporomusa malonica</name>
    <dbReference type="NCBI Taxonomy" id="112901"/>
    <lineage>
        <taxon>Bacteria</taxon>
        <taxon>Bacillati</taxon>
        <taxon>Bacillota</taxon>
        <taxon>Negativicutes</taxon>
        <taxon>Selenomonadales</taxon>
        <taxon>Sporomusaceae</taxon>
        <taxon>Sporomusa</taxon>
    </lineage>
</organism>
<evidence type="ECO:0000259" key="11">
    <source>
        <dbReference type="PROSITE" id="PS50893"/>
    </source>
</evidence>
<dbReference type="NCBIfam" id="TIGR03797">
    <property type="entry name" value="NHLM_micro_ABC2"/>
    <property type="match status" value="1"/>
</dbReference>
<sequence>MKAKYCDYTTLTAGSVVWLDDPESIWQIQEGSVDVFAVLITPVGRQQTFLFEAGLGQVLFGLEPLLAGAEIRLMVTPAKQAKLKIMKKDALLHEAAQLRDHALESVWFMLEAWLQALLIDPAATPLPRNVIPLPAGQTVKATAGAAVCAGDYLVWAQVLSGEIGYGIVAGQEHKLTSGQMLPLANMTWLRAIADIELLGLTTQEVFPLALAAEPARFWQPLVHCHQMFSTLMLDYFADEVKRDNEQLQERRQLQEHLLSSAAVHLLRSDVEDLASPVLSTAAGGSPILAIMKMLASQLGIPEQQVRLPVGASPVSHDYTAIKNIARLAGMQPRLVKLEADWWLKDNGGLLGYYGEDKRPVALVPASPGKYILHDPAGLERVEVTKEIAAKLSHNAFIFYAGLPGKTVSTTQWFRFMLKKCWASDLWMIVLASLAAGIITMLAPLVTQTIFDDIIPINDRQSHVMVIQVMLVSAFATAGVNLTRGIAVLRAKNQAMVAVQAALWLRLLSLPTAFFRKYQAGDLANRMNGMTQVSMLVSGSAAATVFNLLFSFWSLFVMIYYSWKLTLAVVLVWLVYLVIAGLLAVRLMACKRNTTTASGKTAGRVLQIFNGLSKFRMQGGEPQAFYLWAKEFGEEWKWNRAARWKGNWLEFVNSVQPVILSMLVFWLTMLWLEAGDDASTTFMTQPEFLGFNAALTGLNAAIIGMLPVLINLLDIVPLMERIQPILQTEPEAVDAKLEAGALHGRIEINNVVFRYQSDRPPVLRNISLTVQPGQFAAIVGGSGSGKSTLLRLLLGFERPESGSVFFDGQDLTELNLASVRSQMGVVLQNGQLMSGDIFTNIVGSLPLTEDDAWQAAEMVGLAEDIRTMPMGIHTVISEGASNISGGQRQRILIARSIVNHPRILIFDEATSALDNRTQAIVTESIAKLKATRIVVAHRLSTIKNADVIYVMEKGHIIEKGTYSDLMEKNGVFAALAKRQIA</sequence>
<dbReference type="GO" id="GO:0005886">
    <property type="term" value="C:plasma membrane"/>
    <property type="evidence" value="ECO:0007669"/>
    <property type="project" value="UniProtKB-SubCell"/>
</dbReference>
<evidence type="ECO:0000256" key="1">
    <source>
        <dbReference type="ARBA" id="ARBA00004651"/>
    </source>
</evidence>
<gene>
    <name evidence="13" type="ORF">SAMN04488500_11236</name>
</gene>
<evidence type="ECO:0000256" key="6">
    <source>
        <dbReference type="ARBA" id="ARBA00022807"/>
    </source>
</evidence>
<dbReference type="STRING" id="112901.SAMN04488500_11236"/>
<keyword evidence="14" id="KW-1185">Reference proteome</keyword>
<dbReference type="GO" id="GO:0140359">
    <property type="term" value="F:ABC-type transporter activity"/>
    <property type="evidence" value="ECO:0007669"/>
    <property type="project" value="InterPro"/>
</dbReference>
<dbReference type="Pfam" id="PF00005">
    <property type="entry name" value="ABC_tran"/>
    <property type="match status" value="1"/>
</dbReference>
<feature type="transmembrane region" description="Helical" evidence="10">
    <location>
        <begin position="462"/>
        <end position="482"/>
    </location>
</feature>
<evidence type="ECO:0000256" key="9">
    <source>
        <dbReference type="ARBA" id="ARBA00023136"/>
    </source>
</evidence>
<feature type="transmembrane region" description="Helical" evidence="10">
    <location>
        <begin position="566"/>
        <end position="584"/>
    </location>
</feature>
<keyword evidence="3" id="KW-1003">Cell membrane</keyword>
<feature type="transmembrane region" description="Helical" evidence="10">
    <location>
        <begin position="425"/>
        <end position="450"/>
    </location>
</feature>
<keyword evidence="2" id="KW-0813">Transport</keyword>
<evidence type="ECO:0000256" key="7">
    <source>
        <dbReference type="ARBA" id="ARBA00022840"/>
    </source>
</evidence>
<dbReference type="InterPro" id="IPR017871">
    <property type="entry name" value="ABC_transporter-like_CS"/>
</dbReference>
<dbReference type="SMART" id="SM00382">
    <property type="entry name" value="AAA"/>
    <property type="match status" value="1"/>
</dbReference>
<protein>
    <submittedName>
        <fullName evidence="13">ABC transporter transmembrane region</fullName>
    </submittedName>
</protein>
<feature type="transmembrane region" description="Helical" evidence="10">
    <location>
        <begin position="647"/>
        <end position="670"/>
    </location>
</feature>
<evidence type="ECO:0000256" key="8">
    <source>
        <dbReference type="ARBA" id="ARBA00022989"/>
    </source>
</evidence>
<evidence type="ECO:0000256" key="3">
    <source>
        <dbReference type="ARBA" id="ARBA00022475"/>
    </source>
</evidence>
<keyword evidence="9 10" id="KW-0472">Membrane</keyword>
<keyword evidence="6" id="KW-0378">Hydrolase</keyword>
<dbReference type="GO" id="GO:0034040">
    <property type="term" value="F:ATPase-coupled lipid transmembrane transporter activity"/>
    <property type="evidence" value="ECO:0007669"/>
    <property type="project" value="TreeGrafter"/>
</dbReference>
<dbReference type="PROSITE" id="PS50929">
    <property type="entry name" value="ABC_TM1F"/>
    <property type="match status" value="1"/>
</dbReference>
<dbReference type="GO" id="GO:0016887">
    <property type="term" value="F:ATP hydrolysis activity"/>
    <property type="evidence" value="ECO:0007669"/>
    <property type="project" value="InterPro"/>
</dbReference>
<dbReference type="SUPFAM" id="SSF52540">
    <property type="entry name" value="P-loop containing nucleoside triphosphate hydrolases"/>
    <property type="match status" value="1"/>
</dbReference>
<dbReference type="PANTHER" id="PTHR24221:SF654">
    <property type="entry name" value="ATP-BINDING CASSETTE SUB-FAMILY B MEMBER 6"/>
    <property type="match status" value="1"/>
</dbReference>
<keyword evidence="6" id="KW-0788">Thiol protease</keyword>
<dbReference type="InterPro" id="IPR003439">
    <property type="entry name" value="ABC_transporter-like_ATP-bd"/>
</dbReference>
<feature type="transmembrane region" description="Helical" evidence="10">
    <location>
        <begin position="535"/>
        <end position="560"/>
    </location>
</feature>
<evidence type="ECO:0000313" key="14">
    <source>
        <dbReference type="Proteomes" id="UP000192738"/>
    </source>
</evidence>
<dbReference type="PROSITE" id="PS00211">
    <property type="entry name" value="ABC_TRANSPORTER_1"/>
    <property type="match status" value="1"/>
</dbReference>
<keyword evidence="6" id="KW-0645">Protease</keyword>
<dbReference type="InterPro" id="IPR003593">
    <property type="entry name" value="AAA+_ATPase"/>
</dbReference>
<feature type="transmembrane region" description="Helical" evidence="10">
    <location>
        <begin position="690"/>
        <end position="712"/>
    </location>
</feature>
<evidence type="ECO:0000259" key="12">
    <source>
        <dbReference type="PROSITE" id="PS50929"/>
    </source>
</evidence>
<dbReference type="AlphaFoldDB" id="A0A1W2CWB8"/>
<dbReference type="Gene3D" id="3.40.50.300">
    <property type="entry name" value="P-loop containing nucleotide triphosphate hydrolases"/>
    <property type="match status" value="1"/>
</dbReference>
<dbReference type="FunFam" id="3.40.50.300:FF:000299">
    <property type="entry name" value="ABC transporter ATP-binding protein/permease"/>
    <property type="match status" value="1"/>
</dbReference>
<dbReference type="InterPro" id="IPR027417">
    <property type="entry name" value="P-loop_NTPase"/>
</dbReference>
<keyword evidence="8 10" id="KW-1133">Transmembrane helix</keyword>
<dbReference type="GO" id="GO:0005524">
    <property type="term" value="F:ATP binding"/>
    <property type="evidence" value="ECO:0007669"/>
    <property type="project" value="UniProtKB-KW"/>
</dbReference>
<keyword evidence="5" id="KW-0547">Nucleotide-binding</keyword>
<dbReference type="EMBL" id="FWXI01000012">
    <property type="protein sequence ID" value="SMC89537.1"/>
    <property type="molecule type" value="Genomic_DNA"/>
</dbReference>
<dbReference type="PANTHER" id="PTHR24221">
    <property type="entry name" value="ATP-BINDING CASSETTE SUB-FAMILY B"/>
    <property type="match status" value="1"/>
</dbReference>
<dbReference type="Gene3D" id="1.20.1560.10">
    <property type="entry name" value="ABC transporter type 1, transmembrane domain"/>
    <property type="match status" value="1"/>
</dbReference>
<dbReference type="PROSITE" id="PS50893">
    <property type="entry name" value="ABC_TRANSPORTER_2"/>
    <property type="match status" value="1"/>
</dbReference>
<accession>A0A1W2CWB8</accession>